<dbReference type="AlphaFoldDB" id="K0S5J3"/>
<dbReference type="EMBL" id="AGNL01036298">
    <property type="protein sequence ID" value="EJK54142.1"/>
    <property type="molecule type" value="Genomic_DNA"/>
</dbReference>
<evidence type="ECO:0000313" key="3">
    <source>
        <dbReference type="Proteomes" id="UP000266841"/>
    </source>
</evidence>
<evidence type="ECO:0000313" key="2">
    <source>
        <dbReference type="EMBL" id="EJK54142.1"/>
    </source>
</evidence>
<proteinExistence type="predicted"/>
<feature type="compositionally biased region" description="Polar residues" evidence="1">
    <location>
        <begin position="65"/>
        <end position="77"/>
    </location>
</feature>
<keyword evidence="3" id="KW-1185">Reference proteome</keyword>
<dbReference type="Proteomes" id="UP000266841">
    <property type="component" value="Unassembled WGS sequence"/>
</dbReference>
<name>K0S5J3_THAOC</name>
<gene>
    <name evidence="2" type="ORF">THAOC_26295</name>
</gene>
<feature type="compositionally biased region" description="Basic and acidic residues" evidence="1">
    <location>
        <begin position="166"/>
        <end position="177"/>
    </location>
</feature>
<reference evidence="2 3" key="1">
    <citation type="journal article" date="2012" name="Genome Biol.">
        <title>Genome and low-iron response of an oceanic diatom adapted to chronic iron limitation.</title>
        <authorList>
            <person name="Lommer M."/>
            <person name="Specht M."/>
            <person name="Roy A.S."/>
            <person name="Kraemer L."/>
            <person name="Andreson R."/>
            <person name="Gutowska M.A."/>
            <person name="Wolf J."/>
            <person name="Bergner S.V."/>
            <person name="Schilhabel M.B."/>
            <person name="Klostermeier U.C."/>
            <person name="Beiko R.G."/>
            <person name="Rosenstiel P."/>
            <person name="Hippler M."/>
            <person name="Laroche J."/>
        </authorList>
    </citation>
    <scope>NUCLEOTIDE SEQUENCE [LARGE SCALE GENOMIC DNA]</scope>
    <source>
        <strain evidence="2 3">CCMP1005</strain>
    </source>
</reference>
<accession>K0S5J3</accession>
<organism evidence="2 3">
    <name type="scientific">Thalassiosira oceanica</name>
    <name type="common">Marine diatom</name>
    <dbReference type="NCBI Taxonomy" id="159749"/>
    <lineage>
        <taxon>Eukaryota</taxon>
        <taxon>Sar</taxon>
        <taxon>Stramenopiles</taxon>
        <taxon>Ochrophyta</taxon>
        <taxon>Bacillariophyta</taxon>
        <taxon>Coscinodiscophyceae</taxon>
        <taxon>Thalassiosirophycidae</taxon>
        <taxon>Thalassiosirales</taxon>
        <taxon>Thalassiosiraceae</taxon>
        <taxon>Thalassiosira</taxon>
    </lineage>
</organism>
<evidence type="ECO:0000256" key="1">
    <source>
        <dbReference type="SAM" id="MobiDB-lite"/>
    </source>
</evidence>
<comment type="caution">
    <text evidence="2">The sequence shown here is derived from an EMBL/GenBank/DDBJ whole genome shotgun (WGS) entry which is preliminary data.</text>
</comment>
<feature type="compositionally biased region" description="Basic and acidic residues" evidence="1">
    <location>
        <begin position="186"/>
        <end position="202"/>
    </location>
</feature>
<feature type="region of interest" description="Disordered" evidence="1">
    <location>
        <begin position="166"/>
        <end position="233"/>
    </location>
</feature>
<feature type="compositionally biased region" description="Low complexity" evidence="1">
    <location>
        <begin position="222"/>
        <end position="233"/>
    </location>
</feature>
<sequence length="233" mass="25200">MSFYSNSRALGLGLNVDSPAPQDHVVVDISAPEARDAALLPPLLPPLVDTRGTFTASKPAPSISFRKTSMPTLTSGRTPRAQPPGDRRRSIARQSAIAQSSLYMQSAKRTRVRLVTIVLRAAVVQVVVPVDVPHFHETVETVGPDVAFHRLYDLVHAVGRGNVHATRRETVLREPPQRHGRQSRGPRAELQDSPAAEERVEARAGGGRGPTGTAVRRGDVFPRPARPGAHPAR</sequence>
<protein>
    <submittedName>
        <fullName evidence="2">Uncharacterized protein</fullName>
    </submittedName>
</protein>
<feature type="region of interest" description="Disordered" evidence="1">
    <location>
        <begin position="58"/>
        <end position="92"/>
    </location>
</feature>